<reference evidence="1 2" key="1">
    <citation type="submission" date="2016-06" db="EMBL/GenBank/DDBJ databases">
        <authorList>
            <person name="Kjaerup R.B."/>
            <person name="Dalgaard T.S."/>
            <person name="Juul-Madsen H.R."/>
        </authorList>
    </citation>
    <scope>NUCLEOTIDE SEQUENCE [LARGE SCALE GENOMIC DNA]</scope>
    <source>
        <strain evidence="1 2">1276495.2</strain>
    </source>
</reference>
<protein>
    <submittedName>
        <fullName evidence="1">Uncharacterized protein</fullName>
    </submittedName>
</protein>
<accession>A0A1A3L0Z4</accession>
<dbReference type="EMBL" id="LZLM01000014">
    <property type="protein sequence ID" value="OBJ89851.1"/>
    <property type="molecule type" value="Genomic_DNA"/>
</dbReference>
<comment type="caution">
    <text evidence="1">The sequence shown here is derived from an EMBL/GenBank/DDBJ whole genome shotgun (WGS) entry which is preliminary data.</text>
</comment>
<proteinExistence type="predicted"/>
<organism evidence="1 2">
    <name type="scientific">Mycobacterium asiaticum</name>
    <dbReference type="NCBI Taxonomy" id="1790"/>
    <lineage>
        <taxon>Bacteria</taxon>
        <taxon>Bacillati</taxon>
        <taxon>Actinomycetota</taxon>
        <taxon>Actinomycetes</taxon>
        <taxon>Mycobacteriales</taxon>
        <taxon>Mycobacteriaceae</taxon>
        <taxon>Mycobacterium</taxon>
    </lineage>
</organism>
<dbReference type="Proteomes" id="UP000093925">
    <property type="component" value="Unassembled WGS sequence"/>
</dbReference>
<evidence type="ECO:0000313" key="1">
    <source>
        <dbReference type="EMBL" id="OBJ89851.1"/>
    </source>
</evidence>
<dbReference type="RefSeq" id="WP_065138167.1">
    <property type="nucleotide sequence ID" value="NZ_LZLM01000014.1"/>
</dbReference>
<gene>
    <name evidence="1" type="ORF">A5640_24885</name>
</gene>
<name>A0A1A3L0Z4_MYCAS</name>
<evidence type="ECO:0000313" key="2">
    <source>
        <dbReference type="Proteomes" id="UP000093925"/>
    </source>
</evidence>
<sequence>MNRRPQPLQLVVDPVVRAEELARFEASAVRGPGPQDCAIWCAALGSDAYCRFWVRRGAADSGPLPRRPILTCWPSSRRAGPIRFHL</sequence>
<dbReference type="AlphaFoldDB" id="A0A1A3L0Z4"/>